<dbReference type="Proteomes" id="UP001367508">
    <property type="component" value="Unassembled WGS sequence"/>
</dbReference>
<sequence>MELLIMQPVHFCDKLLLQVSWHDATTTKFIHILMLMYTPTPKEKNCGTIKERVPRKPLKQKQSRFRTTLSRKRPTLTGIPKKGQQILKLKNIQLQNTINILSKLSILRLHRPLRQTKKLSITSHKCDSNRELGKDDVLVDDAQRKKAFPFTTEKILWIEDSHLSFPGKLDPEPMS</sequence>
<protein>
    <submittedName>
        <fullName evidence="1">Uncharacterized protein</fullName>
    </submittedName>
</protein>
<reference evidence="1 2" key="1">
    <citation type="submission" date="2024-01" db="EMBL/GenBank/DDBJ databases">
        <title>The genomes of 5 underutilized Papilionoideae crops provide insights into root nodulation and disease resistanc.</title>
        <authorList>
            <person name="Jiang F."/>
        </authorList>
    </citation>
    <scope>NUCLEOTIDE SEQUENCE [LARGE SCALE GENOMIC DNA]</scope>
    <source>
        <strain evidence="1">LVBAO_FW01</strain>
        <tissue evidence="1">Leaves</tissue>
    </source>
</reference>
<dbReference type="AlphaFoldDB" id="A0AAN9L5H1"/>
<dbReference type="EMBL" id="JAYMYQ010000005">
    <property type="protein sequence ID" value="KAK7328014.1"/>
    <property type="molecule type" value="Genomic_DNA"/>
</dbReference>
<evidence type="ECO:0000313" key="1">
    <source>
        <dbReference type="EMBL" id="KAK7328014.1"/>
    </source>
</evidence>
<evidence type="ECO:0000313" key="2">
    <source>
        <dbReference type="Proteomes" id="UP001367508"/>
    </source>
</evidence>
<proteinExistence type="predicted"/>
<name>A0AAN9L5H1_CANGL</name>
<gene>
    <name evidence="1" type="ORF">VNO77_22108</name>
</gene>
<accession>A0AAN9L5H1</accession>
<comment type="caution">
    <text evidence="1">The sequence shown here is derived from an EMBL/GenBank/DDBJ whole genome shotgun (WGS) entry which is preliminary data.</text>
</comment>
<keyword evidence="2" id="KW-1185">Reference proteome</keyword>
<organism evidence="1 2">
    <name type="scientific">Canavalia gladiata</name>
    <name type="common">Sword bean</name>
    <name type="synonym">Dolichos gladiatus</name>
    <dbReference type="NCBI Taxonomy" id="3824"/>
    <lineage>
        <taxon>Eukaryota</taxon>
        <taxon>Viridiplantae</taxon>
        <taxon>Streptophyta</taxon>
        <taxon>Embryophyta</taxon>
        <taxon>Tracheophyta</taxon>
        <taxon>Spermatophyta</taxon>
        <taxon>Magnoliopsida</taxon>
        <taxon>eudicotyledons</taxon>
        <taxon>Gunneridae</taxon>
        <taxon>Pentapetalae</taxon>
        <taxon>rosids</taxon>
        <taxon>fabids</taxon>
        <taxon>Fabales</taxon>
        <taxon>Fabaceae</taxon>
        <taxon>Papilionoideae</taxon>
        <taxon>50 kb inversion clade</taxon>
        <taxon>NPAAA clade</taxon>
        <taxon>indigoferoid/millettioid clade</taxon>
        <taxon>Phaseoleae</taxon>
        <taxon>Canavalia</taxon>
    </lineage>
</organism>